<feature type="transmembrane region" description="Helical" evidence="8">
    <location>
        <begin position="253"/>
        <end position="275"/>
    </location>
</feature>
<dbReference type="PANTHER" id="PTHR42929:SF1">
    <property type="entry name" value="INNER MEMBRANE ABC TRANSPORTER PERMEASE PROTEIN YDCU-RELATED"/>
    <property type="match status" value="1"/>
</dbReference>
<name>A0A846N2R3_9PROT</name>
<feature type="transmembrane region" description="Helical" evidence="8">
    <location>
        <begin position="71"/>
        <end position="90"/>
    </location>
</feature>
<feature type="transmembrane region" description="Helical" evidence="8">
    <location>
        <begin position="12"/>
        <end position="35"/>
    </location>
</feature>
<dbReference type="CDD" id="cd06261">
    <property type="entry name" value="TM_PBP2"/>
    <property type="match status" value="1"/>
</dbReference>
<evidence type="ECO:0000313" key="10">
    <source>
        <dbReference type="EMBL" id="NIK89512.1"/>
    </source>
</evidence>
<dbReference type="PROSITE" id="PS50928">
    <property type="entry name" value="ABC_TM1"/>
    <property type="match status" value="1"/>
</dbReference>
<dbReference type="Pfam" id="PF00528">
    <property type="entry name" value="BPD_transp_1"/>
    <property type="match status" value="1"/>
</dbReference>
<comment type="similarity">
    <text evidence="2">Belongs to the binding-protein-dependent transport system permease family. CysTW subfamily.</text>
</comment>
<dbReference type="InterPro" id="IPR000515">
    <property type="entry name" value="MetI-like"/>
</dbReference>
<sequence length="281" mass="30350">MKTSWLKQSALLAWPGFLLISLAAFPFLLLLRISLAPYDPAGLWAEGFTLSAYRALVQPEVFGAILNGIELSASVAAASLILGFPLTYFITRMRRRAQILWLILLLTTLTLSDVLIAFAWQVMLSKKIGLSNILVMLGIMAEPMSLTPSRGAVLSCLIYLMLPFSVLTLYPSLSRLDNSLVEAARTMGASPFKAFFSVIVPMARAPATMTVLLAIIFTMGAYAPPIVLGAPKQWPLAVLIGSTAQAGHDLPRAAAMAVLLMLATATIALFTLLLTGRKKRL</sequence>
<feature type="domain" description="ABC transmembrane type-1" evidence="9">
    <location>
        <begin position="65"/>
        <end position="271"/>
    </location>
</feature>
<comment type="subcellular location">
    <subcellularLocation>
        <location evidence="1 8">Cell membrane</location>
        <topology evidence="1 8">Multi-pass membrane protein</topology>
    </subcellularLocation>
</comment>
<accession>A0A846N2R3</accession>
<dbReference type="GO" id="GO:0055085">
    <property type="term" value="P:transmembrane transport"/>
    <property type="evidence" value="ECO:0007669"/>
    <property type="project" value="InterPro"/>
</dbReference>
<evidence type="ECO:0000256" key="5">
    <source>
        <dbReference type="ARBA" id="ARBA00022692"/>
    </source>
</evidence>
<dbReference type="InterPro" id="IPR035906">
    <property type="entry name" value="MetI-like_sf"/>
</dbReference>
<organism evidence="10 11">
    <name type="scientific">Rhizomicrobium palustre</name>
    <dbReference type="NCBI Taxonomy" id="189966"/>
    <lineage>
        <taxon>Bacteria</taxon>
        <taxon>Pseudomonadati</taxon>
        <taxon>Pseudomonadota</taxon>
        <taxon>Alphaproteobacteria</taxon>
        <taxon>Micropepsales</taxon>
        <taxon>Micropepsaceae</taxon>
        <taxon>Rhizomicrobium</taxon>
    </lineage>
</organism>
<dbReference type="GO" id="GO:0005886">
    <property type="term" value="C:plasma membrane"/>
    <property type="evidence" value="ECO:0007669"/>
    <property type="project" value="UniProtKB-SubCell"/>
</dbReference>
<keyword evidence="3 8" id="KW-0813">Transport</keyword>
<evidence type="ECO:0000313" key="11">
    <source>
        <dbReference type="Proteomes" id="UP000570514"/>
    </source>
</evidence>
<keyword evidence="7 8" id="KW-0472">Membrane</keyword>
<evidence type="ECO:0000259" key="9">
    <source>
        <dbReference type="PROSITE" id="PS50928"/>
    </source>
</evidence>
<keyword evidence="11" id="KW-1185">Reference proteome</keyword>
<feature type="transmembrane region" description="Helical" evidence="8">
    <location>
        <begin position="194"/>
        <end position="222"/>
    </location>
</feature>
<keyword evidence="4" id="KW-1003">Cell membrane</keyword>
<dbReference type="SUPFAM" id="SSF161098">
    <property type="entry name" value="MetI-like"/>
    <property type="match status" value="1"/>
</dbReference>
<dbReference type="RefSeq" id="WP_167083593.1">
    <property type="nucleotide sequence ID" value="NZ_BAAADC010000001.1"/>
</dbReference>
<dbReference type="EMBL" id="JAASRM010000001">
    <property type="protein sequence ID" value="NIK89512.1"/>
    <property type="molecule type" value="Genomic_DNA"/>
</dbReference>
<proteinExistence type="inferred from homology"/>
<dbReference type="AlphaFoldDB" id="A0A846N2R3"/>
<reference evidence="10 11" key="1">
    <citation type="submission" date="2020-03" db="EMBL/GenBank/DDBJ databases">
        <title>Genomic Encyclopedia of Type Strains, Phase IV (KMG-IV): sequencing the most valuable type-strain genomes for metagenomic binning, comparative biology and taxonomic classification.</title>
        <authorList>
            <person name="Goeker M."/>
        </authorList>
    </citation>
    <scope>NUCLEOTIDE SEQUENCE [LARGE SCALE GENOMIC DNA]</scope>
    <source>
        <strain evidence="10 11">DSM 19867</strain>
    </source>
</reference>
<feature type="transmembrane region" description="Helical" evidence="8">
    <location>
        <begin position="99"/>
        <end position="120"/>
    </location>
</feature>
<evidence type="ECO:0000256" key="2">
    <source>
        <dbReference type="ARBA" id="ARBA00007069"/>
    </source>
</evidence>
<dbReference type="PANTHER" id="PTHR42929">
    <property type="entry name" value="INNER MEMBRANE ABC TRANSPORTER PERMEASE PROTEIN YDCU-RELATED-RELATED"/>
    <property type="match status" value="1"/>
</dbReference>
<evidence type="ECO:0000256" key="3">
    <source>
        <dbReference type="ARBA" id="ARBA00022448"/>
    </source>
</evidence>
<comment type="caution">
    <text evidence="10">The sequence shown here is derived from an EMBL/GenBank/DDBJ whole genome shotgun (WGS) entry which is preliminary data.</text>
</comment>
<gene>
    <name evidence="10" type="ORF">FHS83_002830</name>
</gene>
<feature type="transmembrane region" description="Helical" evidence="8">
    <location>
        <begin position="152"/>
        <end position="173"/>
    </location>
</feature>
<evidence type="ECO:0000256" key="7">
    <source>
        <dbReference type="ARBA" id="ARBA00023136"/>
    </source>
</evidence>
<dbReference type="Gene3D" id="1.10.3720.10">
    <property type="entry name" value="MetI-like"/>
    <property type="match status" value="1"/>
</dbReference>
<protein>
    <submittedName>
        <fullName evidence="10">Putative spermidine/putrescine transport system permease protein</fullName>
    </submittedName>
</protein>
<dbReference type="Proteomes" id="UP000570514">
    <property type="component" value="Unassembled WGS sequence"/>
</dbReference>
<evidence type="ECO:0000256" key="8">
    <source>
        <dbReference type="RuleBase" id="RU363032"/>
    </source>
</evidence>
<keyword evidence="6 8" id="KW-1133">Transmembrane helix</keyword>
<evidence type="ECO:0000256" key="4">
    <source>
        <dbReference type="ARBA" id="ARBA00022475"/>
    </source>
</evidence>
<evidence type="ECO:0000256" key="1">
    <source>
        <dbReference type="ARBA" id="ARBA00004651"/>
    </source>
</evidence>
<evidence type="ECO:0000256" key="6">
    <source>
        <dbReference type="ARBA" id="ARBA00022989"/>
    </source>
</evidence>
<keyword evidence="5 8" id="KW-0812">Transmembrane</keyword>